<accession>A0A8G1EFD3</accession>
<protein>
    <recommendedName>
        <fullName evidence="3">CHAT domain-containing protein</fullName>
    </recommendedName>
</protein>
<evidence type="ECO:0000313" key="1">
    <source>
        <dbReference type="EMBL" id="QYZ78044.1"/>
    </source>
</evidence>
<sequence>MASLFTFSNKADLIEFLEDDGSLQGYDSVHLSGHGRGAGTDAPYFKLPRGRMLPEDFPEGCFEGKKVALSACELGRRGFIAITNY</sequence>
<dbReference type="Proteomes" id="UP000826709">
    <property type="component" value="Chromosome"/>
</dbReference>
<proteinExistence type="predicted"/>
<reference evidence="1" key="2">
    <citation type="submission" date="2019-03" db="EMBL/GenBank/DDBJ databases">
        <authorList>
            <person name="Chen S.-C."/>
            <person name="Wu S.-Y."/>
            <person name="Lai M.-C."/>
        </authorList>
    </citation>
    <scope>NUCLEOTIDE SEQUENCE</scope>
    <source>
        <strain evidence="1">ML15</strain>
    </source>
</reference>
<dbReference type="AlphaFoldDB" id="A0A8G1EFD3"/>
<name>A0A8G1EFD3_9EURY</name>
<dbReference type="EMBL" id="CP037968">
    <property type="protein sequence ID" value="QYZ78044.1"/>
    <property type="molecule type" value="Genomic_DNA"/>
</dbReference>
<evidence type="ECO:0000313" key="2">
    <source>
        <dbReference type="Proteomes" id="UP000826709"/>
    </source>
</evidence>
<dbReference type="RefSeq" id="WP_220681782.1">
    <property type="nucleotide sequence ID" value="NZ_CP037968.1"/>
</dbReference>
<reference evidence="1" key="1">
    <citation type="journal article" date="2005" name="Int. J. Syst. Evol. Microbiol.">
        <title>Methanofollis formosanus sp. nov., isolated from a fish pond.</title>
        <authorList>
            <person name="Wu S.Y."/>
            <person name="Chen S.C."/>
            <person name="Lai M.C."/>
        </authorList>
    </citation>
    <scope>NUCLEOTIDE SEQUENCE</scope>
    <source>
        <strain evidence="1">ML15</strain>
    </source>
</reference>
<gene>
    <name evidence="1" type="ORF">E2N92_00660</name>
</gene>
<evidence type="ECO:0008006" key="3">
    <source>
        <dbReference type="Google" id="ProtNLM"/>
    </source>
</evidence>
<dbReference type="KEGG" id="mfk:E2N92_00660"/>
<keyword evidence="2" id="KW-1185">Reference proteome</keyword>
<organism evidence="1 2">
    <name type="scientific">Methanofollis formosanus</name>
    <dbReference type="NCBI Taxonomy" id="299308"/>
    <lineage>
        <taxon>Archaea</taxon>
        <taxon>Methanobacteriati</taxon>
        <taxon>Methanobacteriota</taxon>
        <taxon>Stenosarchaea group</taxon>
        <taxon>Methanomicrobia</taxon>
        <taxon>Methanomicrobiales</taxon>
        <taxon>Methanomicrobiaceae</taxon>
        <taxon>Methanofollis</taxon>
    </lineage>
</organism>
<dbReference type="OrthoDB" id="380583at2157"/>